<gene>
    <name evidence="3" type="ORF">B1B_18867</name>
</gene>
<dbReference type="GO" id="GO:0004420">
    <property type="term" value="F:hydroxymethylglutaryl-CoA reductase (NADPH) activity"/>
    <property type="evidence" value="ECO:0007669"/>
    <property type="project" value="InterPro"/>
</dbReference>
<dbReference type="PRINTS" id="PR00071">
    <property type="entry name" value="HMGCOARDTASE"/>
</dbReference>
<sequence length="269" mass="29281">MKNNSAVSGFHKLRTDERLSLLRDLLDLSDEEIKHISSSGAISLDKVDKLIENVIGVSEIPLGIATYFLINGKDYLVPMAIEEASVVAACSNGAKVARLSGGFTGYSTSPIMIGQIQILDLDSPESAAIRILQNKETILKAANEKSKTLRENGAGAKDIEIRIIGNEQRMLIVHILVDVMDAMGANIVNSMCEHVSPILEDITGGRVNLRILSNLSMHRRSYASAVFRKEAIGGENGVDRIIEAYRFAELDMYRAATHNKGIMNGVDAV</sequence>
<dbReference type="PANTHER" id="PTHR10572">
    <property type="entry name" value="3-HYDROXY-3-METHYLGLUTARYL-COENZYME A REDUCTASE"/>
    <property type="match status" value="1"/>
</dbReference>
<dbReference type="InterPro" id="IPR023076">
    <property type="entry name" value="HMG_CoA_Rdtase_CS"/>
</dbReference>
<dbReference type="InterPro" id="IPR004553">
    <property type="entry name" value="HMG_CoA_Rdtase_bac-typ"/>
</dbReference>
<dbReference type="SUPFAM" id="SSF55035">
    <property type="entry name" value="NAD-binding domain of HMG-CoA reductase"/>
    <property type="match status" value="1"/>
</dbReference>
<keyword evidence="2" id="KW-0560">Oxidoreductase</keyword>
<feature type="non-terminal residue" evidence="3">
    <location>
        <position position="269"/>
    </location>
</feature>
<dbReference type="PANTHER" id="PTHR10572:SF24">
    <property type="entry name" value="3-HYDROXY-3-METHYLGLUTARYL-COENZYME A REDUCTASE"/>
    <property type="match status" value="1"/>
</dbReference>
<reference evidence="3" key="2">
    <citation type="journal article" date="2014" name="ISME J.">
        <title>Microbial stratification in low pH oxic and suboxic macroscopic growths along an acid mine drainage.</title>
        <authorList>
            <person name="Mendez-Garcia C."/>
            <person name="Mesa V."/>
            <person name="Sprenger R.R."/>
            <person name="Richter M."/>
            <person name="Diez M.S."/>
            <person name="Solano J."/>
            <person name="Bargiela R."/>
            <person name="Golyshina O.V."/>
            <person name="Manteca A."/>
            <person name="Ramos J.L."/>
            <person name="Gallego J.R."/>
            <person name="Llorente I."/>
            <person name="Martins Dos Santos V.A."/>
            <person name="Jensen O.N."/>
            <person name="Pelaez A.I."/>
            <person name="Sanchez J."/>
            <person name="Ferrer M."/>
        </authorList>
    </citation>
    <scope>NUCLEOTIDE SEQUENCE</scope>
</reference>
<dbReference type="Gene3D" id="3.90.770.10">
    <property type="entry name" value="3-hydroxy-3-methylglutaryl-coenzyme A Reductase, Chain A, domain 2"/>
    <property type="match status" value="2"/>
</dbReference>
<accession>T0ZI63</accession>
<dbReference type="InterPro" id="IPR009023">
    <property type="entry name" value="HMG_CoA_Rdtase_NAD(P)-bd_sf"/>
</dbReference>
<dbReference type="Pfam" id="PF00368">
    <property type="entry name" value="HMG-CoA_red"/>
    <property type="match status" value="1"/>
</dbReference>
<proteinExistence type="inferred from homology"/>
<dbReference type="InterPro" id="IPR009029">
    <property type="entry name" value="HMG_CoA_Rdtase_sub-bd_dom_sf"/>
</dbReference>
<name>T0ZI63_9ZZZZ</name>
<organism evidence="3">
    <name type="scientific">mine drainage metagenome</name>
    <dbReference type="NCBI Taxonomy" id="410659"/>
    <lineage>
        <taxon>unclassified sequences</taxon>
        <taxon>metagenomes</taxon>
        <taxon>ecological metagenomes</taxon>
    </lineage>
</organism>
<evidence type="ECO:0000256" key="2">
    <source>
        <dbReference type="ARBA" id="ARBA00023002"/>
    </source>
</evidence>
<dbReference type="PROSITE" id="PS00066">
    <property type="entry name" value="HMG_COA_REDUCTASE_1"/>
    <property type="match status" value="1"/>
</dbReference>
<evidence type="ECO:0000313" key="3">
    <source>
        <dbReference type="EMBL" id="EQD28439.1"/>
    </source>
</evidence>
<comment type="caution">
    <text evidence="3">The sequence shown here is derived from an EMBL/GenBank/DDBJ whole genome shotgun (WGS) entry which is preliminary data.</text>
</comment>
<dbReference type="SUPFAM" id="SSF56542">
    <property type="entry name" value="Substrate-binding domain of HMG-CoA reductase"/>
    <property type="match status" value="1"/>
</dbReference>
<dbReference type="InterPro" id="IPR023074">
    <property type="entry name" value="HMG_CoA_Rdtase_cat_sf"/>
</dbReference>
<evidence type="ECO:0000256" key="1">
    <source>
        <dbReference type="ARBA" id="ARBA00007661"/>
    </source>
</evidence>
<protein>
    <submittedName>
        <fullName evidence="3">Hydroxymethylglutaryl-CoA reductase, degradative</fullName>
    </submittedName>
</protein>
<dbReference type="GO" id="GO:0015936">
    <property type="term" value="P:coenzyme A metabolic process"/>
    <property type="evidence" value="ECO:0007669"/>
    <property type="project" value="InterPro"/>
</dbReference>
<dbReference type="EMBL" id="AUZY01012660">
    <property type="protein sequence ID" value="EQD28439.1"/>
    <property type="molecule type" value="Genomic_DNA"/>
</dbReference>
<dbReference type="InterPro" id="IPR002202">
    <property type="entry name" value="HMG_CoA_Rdtase"/>
</dbReference>
<dbReference type="NCBIfam" id="TIGR00532">
    <property type="entry name" value="HMG_CoA_R_NAD"/>
    <property type="match status" value="1"/>
</dbReference>
<dbReference type="PROSITE" id="PS50065">
    <property type="entry name" value="HMG_COA_REDUCTASE_4"/>
    <property type="match status" value="1"/>
</dbReference>
<reference evidence="3" key="1">
    <citation type="submission" date="2013-08" db="EMBL/GenBank/DDBJ databases">
        <authorList>
            <person name="Mendez C."/>
            <person name="Richter M."/>
            <person name="Ferrer M."/>
            <person name="Sanchez J."/>
        </authorList>
    </citation>
    <scope>NUCLEOTIDE SEQUENCE</scope>
</reference>
<dbReference type="AlphaFoldDB" id="T0ZI63"/>
<comment type="similarity">
    <text evidence="1">Belongs to the HMG-CoA reductase family.</text>
</comment>